<evidence type="ECO:0000259" key="1">
    <source>
        <dbReference type="PROSITE" id="PS51704"/>
    </source>
</evidence>
<feature type="domain" description="GP-PDE" evidence="1">
    <location>
        <begin position="6"/>
        <end position="252"/>
    </location>
</feature>
<dbReference type="PROSITE" id="PS51704">
    <property type="entry name" value="GP_PDE"/>
    <property type="match status" value="1"/>
</dbReference>
<reference evidence="2 3" key="1">
    <citation type="submission" date="2019-02" db="EMBL/GenBank/DDBJ databases">
        <title>Sequencing the genomes of 1000 actinobacteria strains.</title>
        <authorList>
            <person name="Klenk H.-P."/>
        </authorList>
    </citation>
    <scope>NUCLEOTIDE SEQUENCE [LARGE SCALE GENOMIC DNA]</scope>
    <source>
        <strain evidence="2 3">DSM 17364</strain>
    </source>
</reference>
<dbReference type="GO" id="GO:0006629">
    <property type="term" value="P:lipid metabolic process"/>
    <property type="evidence" value="ECO:0007669"/>
    <property type="project" value="InterPro"/>
</dbReference>
<dbReference type="OrthoDB" id="5241788at2"/>
<evidence type="ECO:0000313" key="3">
    <source>
        <dbReference type="Proteomes" id="UP000292685"/>
    </source>
</evidence>
<evidence type="ECO:0000313" key="2">
    <source>
        <dbReference type="EMBL" id="RZU63203.1"/>
    </source>
</evidence>
<comment type="caution">
    <text evidence="2">The sequence shown here is derived from an EMBL/GenBank/DDBJ whole genome shotgun (WGS) entry which is preliminary data.</text>
</comment>
<dbReference type="InterPro" id="IPR017946">
    <property type="entry name" value="PLC-like_Pdiesterase_TIM-brl"/>
</dbReference>
<protein>
    <submittedName>
        <fullName evidence="2">Glycerophosphoryl diester phosphodiesterase</fullName>
    </submittedName>
</protein>
<accession>A0A4Q8AHG0</accession>
<dbReference type="RefSeq" id="WP_130451639.1">
    <property type="nucleotide sequence ID" value="NZ_SHLA01000001.1"/>
</dbReference>
<dbReference type="SUPFAM" id="SSF51695">
    <property type="entry name" value="PLC-like phosphodiesterases"/>
    <property type="match status" value="1"/>
</dbReference>
<sequence>MNRRTVTAYAHRGYAPDGAENTLAAFRAAVERGFTHLETDVRTSADGVPMVFHDEHVDRVTEGFGRVSELTSGELARLRVAKREPIPTFEQLLEEFPDAHINVDLKDDASVPLIAELITRHEASDRVVVASFSDRRRRRFTHYLAEHGMPPVRVTAGAKLIGAFTLLGLFSRGRFQPWRVLTPLLKSVVALQVPVKQGPIPVVTRAFVERAHEAGREVHVWVVNDAETMRALLDAGVDAIMTDEAGTLIEVFTERGVWPPAGER</sequence>
<name>A0A4Q8AHG0_9MICC</name>
<proteinExistence type="predicted"/>
<dbReference type="Pfam" id="PF03009">
    <property type="entry name" value="GDPD"/>
    <property type="match status" value="1"/>
</dbReference>
<dbReference type="Gene3D" id="3.20.20.190">
    <property type="entry name" value="Phosphatidylinositol (PI) phosphodiesterase"/>
    <property type="match status" value="1"/>
</dbReference>
<dbReference type="Proteomes" id="UP000292685">
    <property type="component" value="Unassembled WGS sequence"/>
</dbReference>
<dbReference type="PANTHER" id="PTHR43805:SF1">
    <property type="entry name" value="GP-PDE DOMAIN-CONTAINING PROTEIN"/>
    <property type="match status" value="1"/>
</dbReference>
<dbReference type="GO" id="GO:0008081">
    <property type="term" value="F:phosphoric diester hydrolase activity"/>
    <property type="evidence" value="ECO:0007669"/>
    <property type="project" value="InterPro"/>
</dbReference>
<keyword evidence="3" id="KW-1185">Reference proteome</keyword>
<dbReference type="AlphaFoldDB" id="A0A4Q8AHG0"/>
<dbReference type="PANTHER" id="PTHR43805">
    <property type="entry name" value="GLYCEROPHOSPHORYL DIESTER PHOSPHODIESTERASE"/>
    <property type="match status" value="1"/>
</dbReference>
<dbReference type="InterPro" id="IPR030395">
    <property type="entry name" value="GP_PDE_dom"/>
</dbReference>
<organism evidence="2 3">
    <name type="scientific">Zhihengliuella halotolerans</name>
    <dbReference type="NCBI Taxonomy" id="370736"/>
    <lineage>
        <taxon>Bacteria</taxon>
        <taxon>Bacillati</taxon>
        <taxon>Actinomycetota</taxon>
        <taxon>Actinomycetes</taxon>
        <taxon>Micrococcales</taxon>
        <taxon>Micrococcaceae</taxon>
        <taxon>Zhihengliuella</taxon>
    </lineage>
</organism>
<dbReference type="EMBL" id="SHLA01000001">
    <property type="protein sequence ID" value="RZU63203.1"/>
    <property type="molecule type" value="Genomic_DNA"/>
</dbReference>
<gene>
    <name evidence="2" type="ORF">EV380_2815</name>
</gene>